<feature type="non-terminal residue" evidence="1">
    <location>
        <position position="1"/>
    </location>
</feature>
<dbReference type="Proteomes" id="UP001190700">
    <property type="component" value="Unassembled WGS sequence"/>
</dbReference>
<dbReference type="SUPFAM" id="SSF56801">
    <property type="entry name" value="Acetyl-CoA synthetase-like"/>
    <property type="match status" value="1"/>
</dbReference>
<dbReference type="AlphaFoldDB" id="A0AAE0LI33"/>
<evidence type="ECO:0000313" key="2">
    <source>
        <dbReference type="Proteomes" id="UP001190700"/>
    </source>
</evidence>
<organism evidence="1 2">
    <name type="scientific">Cymbomonas tetramitiformis</name>
    <dbReference type="NCBI Taxonomy" id="36881"/>
    <lineage>
        <taxon>Eukaryota</taxon>
        <taxon>Viridiplantae</taxon>
        <taxon>Chlorophyta</taxon>
        <taxon>Pyramimonadophyceae</taxon>
        <taxon>Pyramimonadales</taxon>
        <taxon>Pyramimonadaceae</taxon>
        <taxon>Cymbomonas</taxon>
    </lineage>
</organism>
<protein>
    <recommendedName>
        <fullName evidence="3">AMP-binding enzyme C-terminal domain-containing protein</fullName>
    </recommendedName>
</protein>
<dbReference type="InterPro" id="IPR045851">
    <property type="entry name" value="AMP-bd_C_sf"/>
</dbReference>
<proteinExistence type="predicted"/>
<name>A0AAE0LI33_9CHLO</name>
<keyword evidence="2" id="KW-1185">Reference proteome</keyword>
<dbReference type="EMBL" id="LGRX02001755">
    <property type="protein sequence ID" value="KAK3285589.1"/>
    <property type="molecule type" value="Genomic_DNA"/>
</dbReference>
<evidence type="ECO:0000313" key="1">
    <source>
        <dbReference type="EMBL" id="KAK3285589.1"/>
    </source>
</evidence>
<gene>
    <name evidence="1" type="ORF">CYMTET_6814</name>
</gene>
<comment type="caution">
    <text evidence="1">The sequence shown here is derived from an EMBL/GenBank/DDBJ whole genome shotgun (WGS) entry which is preliminary data.</text>
</comment>
<reference evidence="1 2" key="1">
    <citation type="journal article" date="2015" name="Genome Biol. Evol.">
        <title>Comparative Genomics of a Bacterivorous Green Alga Reveals Evolutionary Causalities and Consequences of Phago-Mixotrophic Mode of Nutrition.</title>
        <authorList>
            <person name="Burns J.A."/>
            <person name="Paasch A."/>
            <person name="Narechania A."/>
            <person name="Kim E."/>
        </authorList>
    </citation>
    <scope>NUCLEOTIDE SEQUENCE [LARGE SCALE GENOMIC DNA]</scope>
    <source>
        <strain evidence="1 2">PLY_AMNH</strain>
    </source>
</reference>
<sequence length="68" mass="7358">VCGAGRHIVSGDDLRHHCAEGGGLARFKLPRYIKLVHEPLPATSTGKVVKSKVKDILLTQSKNKIAKL</sequence>
<evidence type="ECO:0008006" key="3">
    <source>
        <dbReference type="Google" id="ProtNLM"/>
    </source>
</evidence>
<dbReference type="Gene3D" id="3.30.300.30">
    <property type="match status" value="1"/>
</dbReference>
<accession>A0AAE0LI33</accession>